<proteinExistence type="predicted"/>
<keyword evidence="2" id="KW-1185">Reference proteome</keyword>
<evidence type="ECO:0000313" key="2">
    <source>
        <dbReference type="Proteomes" id="UP001393056"/>
    </source>
</evidence>
<evidence type="ECO:0000313" key="1">
    <source>
        <dbReference type="EMBL" id="MEL1248236.1"/>
    </source>
</evidence>
<evidence type="ECO:0008006" key="3">
    <source>
        <dbReference type="Google" id="ProtNLM"/>
    </source>
</evidence>
<name>A0ABU9I749_9FLAO</name>
<protein>
    <recommendedName>
        <fullName evidence="3">Lipoprotein</fullName>
    </recommendedName>
</protein>
<dbReference type="EMBL" id="JBBYHT010000004">
    <property type="protein sequence ID" value="MEL1248236.1"/>
    <property type="molecule type" value="Genomic_DNA"/>
</dbReference>
<dbReference type="Proteomes" id="UP001393056">
    <property type="component" value="Unassembled WGS sequence"/>
</dbReference>
<sequence>MMFITMLLNSCALKPILPTKNYSPIENVSIENLGNGKILFYNYGYYCPTMTCGYTTKMNVKANEISLGQINYGEYFIVELDYGEYVFETVYKDVLKIKRTHKVTIDKDTKVIKLSINAFNEKLKVTNSLPAGINQLYQLQ</sequence>
<comment type="caution">
    <text evidence="1">The sequence shown here is derived from an EMBL/GenBank/DDBJ whole genome shotgun (WGS) entry which is preliminary data.</text>
</comment>
<reference evidence="1 2" key="1">
    <citation type="submission" date="2024-04" db="EMBL/GenBank/DDBJ databases">
        <title>Flavobacterium sp. DGU41 16S ribosomal RNA gene Genome sequencing and assembly.</title>
        <authorList>
            <person name="Park S."/>
        </authorList>
    </citation>
    <scope>NUCLEOTIDE SEQUENCE [LARGE SCALE GENOMIC DNA]</scope>
    <source>
        <strain evidence="1 2">DGU41</strain>
    </source>
</reference>
<organism evidence="1 2">
    <name type="scientific">Flavobacterium helocola</name>
    <dbReference type="NCBI Taxonomy" id="3139139"/>
    <lineage>
        <taxon>Bacteria</taxon>
        <taxon>Pseudomonadati</taxon>
        <taxon>Bacteroidota</taxon>
        <taxon>Flavobacteriia</taxon>
        <taxon>Flavobacteriales</taxon>
        <taxon>Flavobacteriaceae</taxon>
        <taxon>Flavobacterium</taxon>
    </lineage>
</organism>
<gene>
    <name evidence="1" type="ORF">AAEO58_09285</name>
</gene>
<accession>A0ABU9I749</accession>